<keyword evidence="2" id="KW-1185">Reference proteome</keyword>
<sequence>MLHNFDLVALAVTLPEHDLVPGALGTVVEVYTDPKEAYHVEFGASDGGVTPLVRLGPDEVHKLGR</sequence>
<accession>A0ABT9P263</accession>
<dbReference type="Pfam" id="PF16277">
    <property type="entry name" value="DUF4926"/>
    <property type="match status" value="1"/>
</dbReference>
<comment type="caution">
    <text evidence="1">The sequence shown here is derived from an EMBL/GenBank/DDBJ whole genome shotgun (WGS) entry which is preliminary data.</text>
</comment>
<protein>
    <recommendedName>
        <fullName evidence="3">DUF4926 domain-containing protein</fullName>
    </recommendedName>
</protein>
<proteinExistence type="predicted"/>
<organism evidence="1 2">
    <name type="scientific">Kineosporia succinea</name>
    <dbReference type="NCBI Taxonomy" id="84632"/>
    <lineage>
        <taxon>Bacteria</taxon>
        <taxon>Bacillati</taxon>
        <taxon>Actinomycetota</taxon>
        <taxon>Actinomycetes</taxon>
        <taxon>Kineosporiales</taxon>
        <taxon>Kineosporiaceae</taxon>
        <taxon>Kineosporia</taxon>
    </lineage>
</organism>
<dbReference type="InterPro" id="IPR032568">
    <property type="entry name" value="DUF4926"/>
</dbReference>
<dbReference type="RefSeq" id="WP_307241915.1">
    <property type="nucleotide sequence ID" value="NZ_JAUSQZ010000001.1"/>
</dbReference>
<evidence type="ECO:0000313" key="1">
    <source>
        <dbReference type="EMBL" id="MDP9826761.1"/>
    </source>
</evidence>
<gene>
    <name evidence="1" type="ORF">J2S57_002510</name>
</gene>
<evidence type="ECO:0000313" key="2">
    <source>
        <dbReference type="Proteomes" id="UP001235712"/>
    </source>
</evidence>
<evidence type="ECO:0008006" key="3">
    <source>
        <dbReference type="Google" id="ProtNLM"/>
    </source>
</evidence>
<dbReference type="EMBL" id="JAUSQZ010000001">
    <property type="protein sequence ID" value="MDP9826761.1"/>
    <property type="molecule type" value="Genomic_DNA"/>
</dbReference>
<dbReference type="Proteomes" id="UP001235712">
    <property type="component" value="Unassembled WGS sequence"/>
</dbReference>
<reference evidence="1 2" key="1">
    <citation type="submission" date="2023-07" db="EMBL/GenBank/DDBJ databases">
        <title>Sequencing the genomes of 1000 actinobacteria strains.</title>
        <authorList>
            <person name="Klenk H.-P."/>
        </authorList>
    </citation>
    <scope>NUCLEOTIDE SEQUENCE [LARGE SCALE GENOMIC DNA]</scope>
    <source>
        <strain evidence="1 2">DSM 44388</strain>
    </source>
</reference>
<name>A0ABT9P263_9ACTN</name>